<dbReference type="InterPro" id="IPR047187">
    <property type="entry name" value="SF1_C_Upf1"/>
</dbReference>
<dbReference type="FunFam" id="3.40.50.300:FF:001660">
    <property type="entry name" value="NF-X1 finger and helicase protein, putative"/>
    <property type="match status" value="1"/>
</dbReference>
<sequence>MYGHNRRSQGEGNFGKNHRKHGSNRHHQRKQSGSKQRFGGDSGSNRRRYGGGAQGIFDRLLNEDQQMTGTDAIRFLEGMAAFNSKPLLLELMLHQQKHGIKRIGEILSFVGSEGDLTKLFIPLLKHGINEETSKPLYQKMQSPYLHAVYLVPGIMDFLAECEDFVTFCSKETADLLCTFLLILSKKYGEVRNSEAVATVATNLQKRGDVTNCETLHALLLLKEKELREETLERLNSINNNDLKGAAACWASDMVPPGGRHTNDHLNFRDILIVPPADELNCLAVPYLPLQSKENRIIEDEVSYLLDRNFRLLREDVLKSMISSLEERRRPWHNARIIGMDFSRGQSAMSFLVQVDPPQQRKIDWAKTRALGSQTIVAFLDEDGEVVRTGTISISNCDDKKGARHDWLNHPTGPIIGVTIEDSDAFDEALGEAAVNRLMLKAYNNAFQEKRFPAARGIVSQMKTYEMIEVSKSFFAYSSILKGLQNLDGLPFHDEILKAETPKDGIAVPDYFPNELTIPKLGDKPAFRIHVGEEDLTPEFLEQNSTLDTSQAKAVRHALTNRVALIQGPPGTGKTFIGGLIAQIILQNTNEKILCLCYTNHALDQFLEHLLEAGNKSIVRLGGRTKSEALEGYQLFHLSKAKRDERGSNRGIRIADAQFYKEREEIEELLKIFQAPVRWNFPNGGIASILRKEYPNEYQYVQVPSTEGFETVGKNNQKMKKNYLWEEWEQGKKPPAFASEAPIGSLEGFHEFWNQPKSERAAFVLELKERVLESSRMELQSRLTQVKELVEQRDAARRIADLQILKDASIIGATTSGAAKYQDILKSIAPGVIMVEEAGEVLESHVLTALSSRGIAGTLSEDTKHLILIGDHKQLRPKVDTYELTNVSRKGFDLDVSLFERLILGGLESSCLSTQHRMRTDISSFIRAQTYPRLIDHQSVMTFPDIRGLSQNIVFIDHDNLEDARERDELDVNQTSTSKSNQFEAELAVETVRYLLLQGYAPSNLVVLTPYLGQLKKIVRLMEKELRDVSAFISEKDLEDFDKDGEEDELNDFNKAESRTVRCSSVDNYQGEESDIVIASLVRCNDRGTIGFLKEPQRVNVLLSRARHGMIIIGSSKTLLQTTAGEQTWGILLNMMEERGQIKSGLPTVCRLHPEDPPLELFEWSKFRYHRPNGGCHRSCNFRLACGHVCPLKCHPIDQDHSVAEKMCVEACRRIPPECAHGHPCTKRCNQECGHCKTLMGPVTLSCGHVKQRITCHENRSPEALELVSKRCVERVETTFSCGHKTSTTCSNAKSENPVCPEPCGQVVEGCLHPCANRCSKCDGKHICRKKCGRTLFCGHDCELACHHGTECPPCTKKCVAVCAHSMCCKSCGDSCAACVEECVWECEHRERCDLVCGAPCTRLPCNERCKEKLRCGHQCPSVCGEVCPGEEYCVECASDDVKTTVVDMIMMEKYAEHDIDADPIIVLPCGHFYGLETLDGHFELDKAYEKSSETGEYVAIEPLFYSEINDRPMKCPDCRAPISLVRRYGRILNYKSLQTLERKHMTGIRKTFNDLSQAKKKDLQKMLNLRKEIEASPMKLVQDACQSLNSAEQVEAPGTSSSLLLQWVKVTAPAYGEKAKSIESKQYKKAAELFLEGIALAASTESWLSCASLRIDYVKFLLRFQSFSGSKTILWEHLDWVIFEMPVPQEDQIAIAKELKQKIAQSNDKAMREAIAAMDAGQTNWNFGGGGASGHWYECPNGHPYFIGDCGGAMVTSTCYECGAQIGGSSHRVLGSNRAWRGLGN</sequence>
<dbReference type="InterPro" id="IPR041679">
    <property type="entry name" value="DNA2/NAM7-like_C"/>
</dbReference>
<feature type="compositionally biased region" description="Basic residues" evidence="8">
    <location>
        <begin position="16"/>
        <end position="32"/>
    </location>
</feature>
<dbReference type="GO" id="GO:0031380">
    <property type="term" value="C:nuclear RNA-directed RNA polymerase complex"/>
    <property type="evidence" value="ECO:0007669"/>
    <property type="project" value="TreeGrafter"/>
</dbReference>
<evidence type="ECO:0000259" key="9">
    <source>
        <dbReference type="PROSITE" id="PS51981"/>
    </source>
</evidence>
<keyword evidence="7" id="KW-0391">Immunity</keyword>
<evidence type="ECO:0000256" key="6">
    <source>
        <dbReference type="ARBA" id="ARBA00022833"/>
    </source>
</evidence>
<evidence type="ECO:0000256" key="2">
    <source>
        <dbReference type="ARBA" id="ARBA00022490"/>
    </source>
</evidence>
<dbReference type="SUPFAM" id="SSF52540">
    <property type="entry name" value="P-loop containing nucleoside triphosphate hydrolases"/>
    <property type="match status" value="1"/>
</dbReference>
<protein>
    <recommendedName>
        <fullName evidence="9">RZ-type domain-containing protein</fullName>
    </recommendedName>
</protein>
<dbReference type="InterPro" id="IPR046439">
    <property type="entry name" value="ZF_RZ_dom"/>
</dbReference>
<dbReference type="GO" id="GO:0005737">
    <property type="term" value="C:cytoplasm"/>
    <property type="evidence" value="ECO:0007669"/>
    <property type="project" value="UniProtKB-SubCell"/>
</dbReference>
<proteinExistence type="predicted"/>
<evidence type="ECO:0000256" key="4">
    <source>
        <dbReference type="ARBA" id="ARBA00022737"/>
    </source>
</evidence>
<dbReference type="GO" id="GO:0004386">
    <property type="term" value="F:helicase activity"/>
    <property type="evidence" value="ECO:0007669"/>
    <property type="project" value="InterPro"/>
</dbReference>
<gene>
    <name evidence="10" type="ORF">CYCCA115_LOCUS19493</name>
</gene>
<dbReference type="EMBL" id="CAKOGP040002092">
    <property type="protein sequence ID" value="CAJ1962034.1"/>
    <property type="molecule type" value="Genomic_DNA"/>
</dbReference>
<keyword evidence="11" id="KW-1185">Reference proteome</keyword>
<dbReference type="GO" id="GO:0002376">
    <property type="term" value="P:immune system process"/>
    <property type="evidence" value="ECO:0007669"/>
    <property type="project" value="UniProtKB-KW"/>
</dbReference>
<dbReference type="Proteomes" id="UP001295423">
    <property type="component" value="Unassembled WGS sequence"/>
</dbReference>
<dbReference type="GO" id="GO:0031048">
    <property type="term" value="P:regulatory ncRNA-mediated heterochromatin formation"/>
    <property type="evidence" value="ECO:0007669"/>
    <property type="project" value="TreeGrafter"/>
</dbReference>
<reference evidence="10" key="1">
    <citation type="submission" date="2023-08" db="EMBL/GenBank/DDBJ databases">
        <authorList>
            <person name="Audoor S."/>
            <person name="Bilcke G."/>
        </authorList>
    </citation>
    <scope>NUCLEOTIDE SEQUENCE</scope>
</reference>
<dbReference type="InterPro" id="IPR041677">
    <property type="entry name" value="DNA2/NAM7_AAA_11"/>
</dbReference>
<dbReference type="Pfam" id="PF13086">
    <property type="entry name" value="AAA_11"/>
    <property type="match status" value="1"/>
</dbReference>
<dbReference type="InterPro" id="IPR027417">
    <property type="entry name" value="P-loop_NTPase"/>
</dbReference>
<keyword evidence="3" id="KW-0479">Metal-binding</keyword>
<dbReference type="SMART" id="SM00438">
    <property type="entry name" value="ZnF_NFX"/>
    <property type="match status" value="2"/>
</dbReference>
<feature type="domain" description="RZ-type" evidence="9">
    <location>
        <begin position="1706"/>
        <end position="1785"/>
    </location>
</feature>
<evidence type="ECO:0000256" key="5">
    <source>
        <dbReference type="ARBA" id="ARBA00022771"/>
    </source>
</evidence>
<dbReference type="PROSITE" id="PS51981">
    <property type="entry name" value="ZF_RZ"/>
    <property type="match status" value="1"/>
</dbReference>
<name>A0AAD2JLM3_9STRA</name>
<comment type="caution">
    <text evidence="10">The sequence shown here is derived from an EMBL/GenBank/DDBJ whole genome shotgun (WGS) entry which is preliminary data.</text>
</comment>
<dbReference type="CDD" id="cd18808">
    <property type="entry name" value="SF1_C_Upf1"/>
    <property type="match status" value="1"/>
</dbReference>
<dbReference type="Gene3D" id="3.40.50.300">
    <property type="entry name" value="P-loop containing nucleotide triphosphate hydrolases"/>
    <property type="match status" value="2"/>
</dbReference>
<comment type="subcellular location">
    <subcellularLocation>
        <location evidence="1">Cytoplasm</location>
    </subcellularLocation>
</comment>
<evidence type="ECO:0000256" key="3">
    <source>
        <dbReference type="ARBA" id="ARBA00022723"/>
    </source>
</evidence>
<dbReference type="PANTHER" id="PTHR10887">
    <property type="entry name" value="DNA2/NAM7 HELICASE FAMILY"/>
    <property type="match status" value="1"/>
</dbReference>
<keyword evidence="5" id="KW-0863">Zinc-finger</keyword>
<evidence type="ECO:0000256" key="1">
    <source>
        <dbReference type="ARBA" id="ARBA00004496"/>
    </source>
</evidence>
<keyword evidence="4" id="KW-0677">Repeat</keyword>
<accession>A0AAD2JLM3</accession>
<dbReference type="GO" id="GO:0008270">
    <property type="term" value="F:zinc ion binding"/>
    <property type="evidence" value="ECO:0007669"/>
    <property type="project" value="UniProtKB-KW"/>
</dbReference>
<evidence type="ECO:0000256" key="8">
    <source>
        <dbReference type="SAM" id="MobiDB-lite"/>
    </source>
</evidence>
<organism evidence="10 11">
    <name type="scientific">Cylindrotheca closterium</name>
    <dbReference type="NCBI Taxonomy" id="2856"/>
    <lineage>
        <taxon>Eukaryota</taxon>
        <taxon>Sar</taxon>
        <taxon>Stramenopiles</taxon>
        <taxon>Ochrophyta</taxon>
        <taxon>Bacillariophyta</taxon>
        <taxon>Bacillariophyceae</taxon>
        <taxon>Bacillariophycidae</taxon>
        <taxon>Bacillariales</taxon>
        <taxon>Bacillariaceae</taxon>
        <taxon>Cylindrotheca</taxon>
    </lineage>
</organism>
<feature type="region of interest" description="Disordered" evidence="8">
    <location>
        <begin position="1"/>
        <end position="49"/>
    </location>
</feature>
<dbReference type="CDD" id="cd17936">
    <property type="entry name" value="EEXXEc_NFX1"/>
    <property type="match status" value="1"/>
</dbReference>
<evidence type="ECO:0000313" key="11">
    <source>
        <dbReference type="Proteomes" id="UP001295423"/>
    </source>
</evidence>
<dbReference type="InterPro" id="IPR045055">
    <property type="entry name" value="DNA2/NAM7-like"/>
</dbReference>
<dbReference type="PANTHER" id="PTHR10887:SF341">
    <property type="entry name" value="NFX1-TYPE ZINC FINGER-CONTAINING PROTEIN 1"/>
    <property type="match status" value="1"/>
</dbReference>
<evidence type="ECO:0000256" key="7">
    <source>
        <dbReference type="ARBA" id="ARBA00022859"/>
    </source>
</evidence>
<dbReference type="InterPro" id="IPR000967">
    <property type="entry name" value="Znf_NFX1"/>
</dbReference>
<keyword evidence="2" id="KW-0963">Cytoplasm</keyword>
<evidence type="ECO:0000313" key="10">
    <source>
        <dbReference type="EMBL" id="CAJ1962034.1"/>
    </source>
</evidence>
<dbReference type="Pfam" id="PF13087">
    <property type="entry name" value="AAA_12"/>
    <property type="match status" value="1"/>
</dbReference>
<dbReference type="Pfam" id="PF20173">
    <property type="entry name" value="ZnF_RZ-type"/>
    <property type="match status" value="1"/>
</dbReference>
<keyword evidence="6" id="KW-0862">Zinc</keyword>